<evidence type="ECO:0000256" key="1">
    <source>
        <dbReference type="ARBA" id="ARBA00010971"/>
    </source>
</evidence>
<keyword evidence="4" id="KW-1185">Reference proteome</keyword>
<dbReference type="Pfam" id="PF05005">
    <property type="entry name" value="Ocnus"/>
    <property type="match status" value="1"/>
</dbReference>
<dbReference type="Ensembl" id="ENSAOCT00000007162.2">
    <property type="protein sequence ID" value="ENSAOCP00000022752.2"/>
    <property type="gene ID" value="ENSAOCG00000008423.2"/>
</dbReference>
<name>A0A3Q1C5T0_AMPOC</name>
<dbReference type="SUPFAM" id="SSF143724">
    <property type="entry name" value="PHP14-like"/>
    <property type="match status" value="1"/>
</dbReference>
<dbReference type="Proteomes" id="UP001501940">
    <property type="component" value="Chromosome 21"/>
</dbReference>
<dbReference type="InterPro" id="IPR038596">
    <property type="entry name" value="Janus_sf"/>
</dbReference>
<feature type="chain" id="PRO_5043523300" evidence="2">
    <location>
        <begin position="19"/>
        <end position="129"/>
    </location>
</feature>
<evidence type="ECO:0000256" key="2">
    <source>
        <dbReference type="SAM" id="SignalP"/>
    </source>
</evidence>
<comment type="similarity">
    <text evidence="1">Belongs to the janus family.</text>
</comment>
<dbReference type="Gene3D" id="3.50.20.20">
    <property type="entry name" value="Janus/Ocnus"/>
    <property type="match status" value="1"/>
</dbReference>
<accession>A0A3Q1C5T0</accession>
<evidence type="ECO:0000313" key="3">
    <source>
        <dbReference type="Ensembl" id="ENSAOCP00000022752.2"/>
    </source>
</evidence>
<evidence type="ECO:0000313" key="4">
    <source>
        <dbReference type="Proteomes" id="UP001501940"/>
    </source>
</evidence>
<reference evidence="3" key="2">
    <citation type="submission" date="2025-08" db="UniProtKB">
        <authorList>
            <consortium name="Ensembl"/>
        </authorList>
    </citation>
    <scope>IDENTIFICATION</scope>
</reference>
<keyword evidence="2" id="KW-0732">Signal</keyword>
<sequence>MDCCCVFWGFFCVFVCIFQEKSDLIVYEGWSYSSDDTFAQTCCKCCIYQFQFGLIREQEEEIDTEVLTIWRWTWSDIYDKVSEELEKSGDTDCECIGGGRVIHDPQAKKIHKLKTRYPDYEVTWDNEGY</sequence>
<reference evidence="3" key="3">
    <citation type="submission" date="2025-09" db="UniProtKB">
        <authorList>
            <consortium name="Ensembl"/>
        </authorList>
    </citation>
    <scope>IDENTIFICATION</scope>
</reference>
<dbReference type="InterPro" id="IPR007702">
    <property type="entry name" value="Janus"/>
</dbReference>
<protein>
    <submittedName>
        <fullName evidence="3">Uncharacterized protein</fullName>
    </submittedName>
</protein>
<organism evidence="3 4">
    <name type="scientific">Amphiprion ocellaris</name>
    <name type="common">Clown anemonefish</name>
    <dbReference type="NCBI Taxonomy" id="80972"/>
    <lineage>
        <taxon>Eukaryota</taxon>
        <taxon>Metazoa</taxon>
        <taxon>Chordata</taxon>
        <taxon>Craniata</taxon>
        <taxon>Vertebrata</taxon>
        <taxon>Euteleostomi</taxon>
        <taxon>Actinopterygii</taxon>
        <taxon>Neopterygii</taxon>
        <taxon>Teleostei</taxon>
        <taxon>Neoteleostei</taxon>
        <taxon>Acanthomorphata</taxon>
        <taxon>Ovalentaria</taxon>
        <taxon>Pomacentridae</taxon>
        <taxon>Amphiprion</taxon>
    </lineage>
</organism>
<proteinExistence type="inferred from homology"/>
<dbReference type="AlphaFoldDB" id="A0A3Q1C5T0"/>
<reference evidence="3 4" key="1">
    <citation type="submission" date="2022-01" db="EMBL/GenBank/DDBJ databases">
        <title>A chromosome-scale genome assembly of the false clownfish, Amphiprion ocellaris.</title>
        <authorList>
            <person name="Ryu T."/>
        </authorList>
    </citation>
    <scope>NUCLEOTIDE SEQUENCE [LARGE SCALE GENOMIC DNA]</scope>
</reference>
<feature type="signal peptide" evidence="2">
    <location>
        <begin position="1"/>
        <end position="18"/>
    </location>
</feature>